<dbReference type="Pfam" id="PF00430">
    <property type="entry name" value="ATP-synt_B"/>
    <property type="match status" value="1"/>
</dbReference>
<keyword evidence="7 13" id="KW-1133">Transmembrane helix</keyword>
<evidence type="ECO:0000256" key="13">
    <source>
        <dbReference type="HAMAP-Rule" id="MF_01398"/>
    </source>
</evidence>
<comment type="function">
    <text evidence="13">Component of the F(0) channel, it forms part of the peripheral stalk, linking F(1) to F(0).</text>
</comment>
<gene>
    <name evidence="13 16" type="primary">atpF</name>
    <name evidence="16" type="ORF">DEAC_c09910</name>
</gene>
<keyword evidence="10 13" id="KW-0066">ATP synthesis</keyword>
<dbReference type="InterPro" id="IPR050059">
    <property type="entry name" value="ATP_synthase_B_chain"/>
</dbReference>
<keyword evidence="9 13" id="KW-0472">Membrane</keyword>
<dbReference type="GO" id="GO:0045259">
    <property type="term" value="C:proton-transporting ATP synthase complex"/>
    <property type="evidence" value="ECO:0007669"/>
    <property type="project" value="UniProtKB-KW"/>
</dbReference>
<name>A0A0J1FUU2_9FIRM</name>
<organism evidence="16 17">
    <name type="scientific">Desulfosporosinus acididurans</name>
    <dbReference type="NCBI Taxonomy" id="476652"/>
    <lineage>
        <taxon>Bacteria</taxon>
        <taxon>Bacillati</taxon>
        <taxon>Bacillota</taxon>
        <taxon>Clostridia</taxon>
        <taxon>Eubacteriales</taxon>
        <taxon>Desulfitobacteriaceae</taxon>
        <taxon>Desulfosporosinus</taxon>
    </lineage>
</organism>
<keyword evidence="2 13" id="KW-0813">Transport</keyword>
<dbReference type="GO" id="GO:0012505">
    <property type="term" value="C:endomembrane system"/>
    <property type="evidence" value="ECO:0007669"/>
    <property type="project" value="UniProtKB-SubCell"/>
</dbReference>
<evidence type="ECO:0000313" key="17">
    <source>
        <dbReference type="Proteomes" id="UP000036356"/>
    </source>
</evidence>
<evidence type="ECO:0000256" key="10">
    <source>
        <dbReference type="ARBA" id="ARBA00023310"/>
    </source>
</evidence>
<dbReference type="PANTHER" id="PTHR33445">
    <property type="entry name" value="ATP SYNTHASE SUBUNIT B', CHLOROPLASTIC"/>
    <property type="match status" value="1"/>
</dbReference>
<evidence type="ECO:0000256" key="8">
    <source>
        <dbReference type="ARBA" id="ARBA00023065"/>
    </source>
</evidence>
<dbReference type="GO" id="GO:0046933">
    <property type="term" value="F:proton-transporting ATP synthase activity, rotational mechanism"/>
    <property type="evidence" value="ECO:0007669"/>
    <property type="project" value="UniProtKB-UniRule"/>
</dbReference>
<evidence type="ECO:0000256" key="2">
    <source>
        <dbReference type="ARBA" id="ARBA00022448"/>
    </source>
</evidence>
<dbReference type="RefSeq" id="WP_047808903.1">
    <property type="nucleotide sequence ID" value="NZ_LDZY01000003.1"/>
</dbReference>
<dbReference type="GO" id="GO:0005886">
    <property type="term" value="C:plasma membrane"/>
    <property type="evidence" value="ECO:0007669"/>
    <property type="project" value="UniProtKB-SubCell"/>
</dbReference>
<dbReference type="SUPFAM" id="SSF81573">
    <property type="entry name" value="F1F0 ATP synthase subunit B, membrane domain"/>
    <property type="match status" value="1"/>
</dbReference>
<evidence type="ECO:0000256" key="3">
    <source>
        <dbReference type="ARBA" id="ARBA00022475"/>
    </source>
</evidence>
<dbReference type="PATRIC" id="fig|476652.3.peg.1021"/>
<dbReference type="NCBIfam" id="TIGR01144">
    <property type="entry name" value="ATP_synt_b"/>
    <property type="match status" value="1"/>
</dbReference>
<reference evidence="16 17" key="1">
    <citation type="submission" date="2015-06" db="EMBL/GenBank/DDBJ databases">
        <title>Draft genome of the moderately acidophilic sulfate reducer Candidatus Desulfosporosinus acididurans strain M1.</title>
        <authorList>
            <person name="Poehlein A."/>
            <person name="Petzsch P."/>
            <person name="Johnson B.D."/>
            <person name="Schloemann M."/>
            <person name="Daniel R."/>
            <person name="Muehling M."/>
        </authorList>
    </citation>
    <scope>NUCLEOTIDE SEQUENCE [LARGE SCALE GENOMIC DNA]</scope>
    <source>
        <strain evidence="16 17">M1</strain>
    </source>
</reference>
<dbReference type="STRING" id="476652.DEAC_c09910"/>
<keyword evidence="17" id="KW-1185">Reference proteome</keyword>
<comment type="caution">
    <text evidence="16">The sequence shown here is derived from an EMBL/GenBank/DDBJ whole genome shotgun (WGS) entry which is preliminary data.</text>
</comment>
<dbReference type="EMBL" id="LDZY01000003">
    <property type="protein sequence ID" value="KLU67057.1"/>
    <property type="molecule type" value="Genomic_DNA"/>
</dbReference>
<keyword evidence="8 13" id="KW-0406">Ion transport</keyword>
<dbReference type="PANTHER" id="PTHR33445:SF1">
    <property type="entry name" value="ATP SYNTHASE SUBUNIT B"/>
    <property type="match status" value="1"/>
</dbReference>
<evidence type="ECO:0000256" key="6">
    <source>
        <dbReference type="ARBA" id="ARBA00022781"/>
    </source>
</evidence>
<evidence type="ECO:0000256" key="7">
    <source>
        <dbReference type="ARBA" id="ARBA00022989"/>
    </source>
</evidence>
<evidence type="ECO:0000256" key="12">
    <source>
        <dbReference type="ARBA" id="ARBA00037847"/>
    </source>
</evidence>
<dbReference type="HAMAP" id="MF_01398">
    <property type="entry name" value="ATP_synth_b_bprime"/>
    <property type="match status" value="1"/>
</dbReference>
<evidence type="ECO:0000256" key="4">
    <source>
        <dbReference type="ARBA" id="ARBA00022547"/>
    </source>
</evidence>
<dbReference type="InterPro" id="IPR002146">
    <property type="entry name" value="ATP_synth_b/b'su_bac/chlpt"/>
</dbReference>
<evidence type="ECO:0000256" key="5">
    <source>
        <dbReference type="ARBA" id="ARBA00022692"/>
    </source>
</evidence>
<protein>
    <recommendedName>
        <fullName evidence="13">ATP synthase subunit b</fullName>
    </recommendedName>
    <alternativeName>
        <fullName evidence="13">ATP synthase F(0) sector subunit b</fullName>
    </alternativeName>
    <alternativeName>
        <fullName evidence="13">ATPase subunit I</fullName>
    </alternativeName>
    <alternativeName>
        <fullName evidence="13">F-type ATPase subunit b</fullName>
        <shortName evidence="13">F-ATPase subunit b</shortName>
    </alternativeName>
</protein>
<keyword evidence="15" id="KW-0175">Coiled coil</keyword>
<comment type="subunit">
    <text evidence="13">F-type ATPases have 2 components, F(1) - the catalytic core - and F(0) - the membrane proton channel. F(1) has five subunits: alpha(3), beta(3), gamma(1), delta(1), epsilon(1). F(0) has three main subunits: a(1), b(2) and c(10-14). The alpha and beta chains form an alternating ring which encloses part of the gamma chain. F(1) is attached to F(0) by a central stalk formed by the gamma and epsilon chains, while a peripheral stalk is formed by the delta and b chains.</text>
</comment>
<evidence type="ECO:0000256" key="9">
    <source>
        <dbReference type="ARBA" id="ARBA00023136"/>
    </source>
</evidence>
<comment type="similarity">
    <text evidence="1 13 14">Belongs to the ATPase B chain family.</text>
</comment>
<dbReference type="Proteomes" id="UP000036356">
    <property type="component" value="Unassembled WGS sequence"/>
</dbReference>
<evidence type="ECO:0000256" key="1">
    <source>
        <dbReference type="ARBA" id="ARBA00005513"/>
    </source>
</evidence>
<comment type="function">
    <text evidence="11 13">F(1)F(0) ATP synthase produces ATP from ADP in the presence of a proton or sodium gradient. F-type ATPases consist of two structural domains, F(1) containing the extramembraneous catalytic core and F(0) containing the membrane proton channel, linked together by a central stalk and a peripheral stalk. During catalysis, ATP synthesis in the catalytic domain of F(1) is coupled via a rotary mechanism of the central stalk subunits to proton translocation.</text>
</comment>
<dbReference type="InterPro" id="IPR005864">
    <property type="entry name" value="ATP_synth_F0_bsu_bac"/>
</dbReference>
<sequence length="165" mass="18969">MGGNPIQFDWTLVATIISFLLLVWLLKAKAWGPLMKVMEERRTHIESMLSQAENERLQAEQIKREYQEEMRKARQEAQEVIAKATKVSEQRAAEILAESHEEAEKIKKSALVDIERERDRAISEVKAQVADLSVLVAEKIIRQKLDLKGQGDLIEQFIQEVGEMQ</sequence>
<evidence type="ECO:0000256" key="11">
    <source>
        <dbReference type="ARBA" id="ARBA00025198"/>
    </source>
</evidence>
<comment type="subcellular location">
    <subcellularLocation>
        <location evidence="13">Cell membrane</location>
        <topology evidence="13">Single-pass membrane protein</topology>
    </subcellularLocation>
    <subcellularLocation>
        <location evidence="12">Endomembrane system</location>
        <topology evidence="12">Single-pass membrane protein</topology>
    </subcellularLocation>
</comment>
<evidence type="ECO:0000313" key="16">
    <source>
        <dbReference type="EMBL" id="KLU67057.1"/>
    </source>
</evidence>
<dbReference type="GO" id="GO:0046961">
    <property type="term" value="F:proton-transporting ATPase activity, rotational mechanism"/>
    <property type="evidence" value="ECO:0007669"/>
    <property type="project" value="TreeGrafter"/>
</dbReference>
<keyword evidence="6 13" id="KW-0375">Hydrogen ion transport</keyword>
<keyword evidence="4 13" id="KW-0138">CF(0)</keyword>
<keyword evidence="5 13" id="KW-0812">Transmembrane</keyword>
<dbReference type="AlphaFoldDB" id="A0A0J1FUU2"/>
<dbReference type="Gene3D" id="6.10.250.1580">
    <property type="match status" value="1"/>
</dbReference>
<keyword evidence="3 13" id="KW-1003">Cell membrane</keyword>
<evidence type="ECO:0000256" key="14">
    <source>
        <dbReference type="RuleBase" id="RU003848"/>
    </source>
</evidence>
<proteinExistence type="inferred from homology"/>
<feature type="coiled-coil region" evidence="15">
    <location>
        <begin position="35"/>
        <end position="90"/>
    </location>
</feature>
<dbReference type="InterPro" id="IPR028987">
    <property type="entry name" value="ATP_synth_B-like_membr_sf"/>
</dbReference>
<accession>A0A0J1FUU2</accession>
<dbReference type="CDD" id="cd06503">
    <property type="entry name" value="ATP-synt_Fo_b"/>
    <property type="match status" value="1"/>
</dbReference>
<evidence type="ECO:0000256" key="15">
    <source>
        <dbReference type="SAM" id="Coils"/>
    </source>
</evidence>
<feature type="transmembrane region" description="Helical" evidence="13">
    <location>
        <begin position="6"/>
        <end position="26"/>
    </location>
</feature>